<dbReference type="SUPFAM" id="SSF53335">
    <property type="entry name" value="S-adenosyl-L-methionine-dependent methyltransferases"/>
    <property type="match status" value="1"/>
</dbReference>
<organism evidence="1 2">
    <name type="scientific">Candidatus Segetimicrobium genomatis</name>
    <dbReference type="NCBI Taxonomy" id="2569760"/>
    <lineage>
        <taxon>Bacteria</taxon>
        <taxon>Bacillati</taxon>
        <taxon>Candidatus Sysuimicrobiota</taxon>
        <taxon>Candidatus Sysuimicrobiia</taxon>
        <taxon>Candidatus Sysuimicrobiales</taxon>
        <taxon>Candidatus Segetimicrobiaceae</taxon>
        <taxon>Candidatus Segetimicrobium</taxon>
    </lineage>
</organism>
<dbReference type="Gene3D" id="3.40.50.150">
    <property type="entry name" value="Vaccinia Virus protein VP39"/>
    <property type="match status" value="1"/>
</dbReference>
<dbReference type="EMBL" id="VBAP01000050">
    <property type="protein sequence ID" value="TMI74942.1"/>
    <property type="molecule type" value="Genomic_DNA"/>
</dbReference>
<protein>
    <submittedName>
        <fullName evidence="1">Class I SAM-dependent methyltransferase</fullName>
    </submittedName>
</protein>
<reference evidence="1 2" key="1">
    <citation type="journal article" date="2019" name="Nat. Microbiol.">
        <title>Mediterranean grassland soil C-N compound turnover is dependent on rainfall and depth, and is mediated by genomically divergent microorganisms.</title>
        <authorList>
            <person name="Diamond S."/>
            <person name="Andeer P.F."/>
            <person name="Li Z."/>
            <person name="Crits-Christoph A."/>
            <person name="Burstein D."/>
            <person name="Anantharaman K."/>
            <person name="Lane K.R."/>
            <person name="Thomas B.C."/>
            <person name="Pan C."/>
            <person name="Northen T.R."/>
            <person name="Banfield J.F."/>
        </authorList>
    </citation>
    <scope>NUCLEOTIDE SEQUENCE [LARGE SCALE GENOMIC DNA]</scope>
    <source>
        <strain evidence="1">NP_8</strain>
    </source>
</reference>
<comment type="caution">
    <text evidence="1">The sequence shown here is derived from an EMBL/GenBank/DDBJ whole genome shotgun (WGS) entry which is preliminary data.</text>
</comment>
<keyword evidence="1" id="KW-0808">Transferase</keyword>
<name>A0A537IV67_9BACT</name>
<dbReference type="Pfam" id="PF13489">
    <property type="entry name" value="Methyltransf_23"/>
    <property type="match status" value="1"/>
</dbReference>
<evidence type="ECO:0000313" key="2">
    <source>
        <dbReference type="Proteomes" id="UP000318834"/>
    </source>
</evidence>
<evidence type="ECO:0000313" key="1">
    <source>
        <dbReference type="EMBL" id="TMI74942.1"/>
    </source>
</evidence>
<dbReference type="Proteomes" id="UP000318834">
    <property type="component" value="Unassembled WGS sequence"/>
</dbReference>
<dbReference type="GO" id="GO:0032259">
    <property type="term" value="P:methylation"/>
    <property type="evidence" value="ECO:0007669"/>
    <property type="project" value="UniProtKB-KW"/>
</dbReference>
<accession>A0A537IV67</accession>
<dbReference type="AlphaFoldDB" id="A0A537IV67"/>
<sequence length="186" mass="20873">MAVEPAPLDVENLRIIRANVRAFMARVASAYRATSGRLLDIAPQVHEGARPFFPSTVAVETLDIDPNSGCTYIGDICARNDVLLDGAFDYVVCTEVLEHTLRPWNAADEIWRILKVGGLVFITVPFNFRIHGPLPDCWRFTEHGLRALLHRFTILELEAVPTPNRPLMPIHYTVVARKPDRPPGRP</sequence>
<gene>
    <name evidence="1" type="ORF">E6H05_07360</name>
</gene>
<dbReference type="InterPro" id="IPR029063">
    <property type="entry name" value="SAM-dependent_MTases_sf"/>
</dbReference>
<proteinExistence type="predicted"/>
<keyword evidence="1" id="KW-0489">Methyltransferase</keyword>
<dbReference type="GO" id="GO:0008168">
    <property type="term" value="F:methyltransferase activity"/>
    <property type="evidence" value="ECO:0007669"/>
    <property type="project" value="UniProtKB-KW"/>
</dbReference>